<comment type="caution">
    <text evidence="1">The sequence shown here is derived from an EMBL/GenBank/DDBJ whole genome shotgun (WGS) entry which is preliminary data.</text>
</comment>
<dbReference type="SUPFAM" id="SSF52058">
    <property type="entry name" value="L domain-like"/>
    <property type="match status" value="1"/>
</dbReference>
<dbReference type="EMBL" id="JADCNM010000001">
    <property type="protein sequence ID" value="KAG0500719.1"/>
    <property type="molecule type" value="Genomic_DNA"/>
</dbReference>
<dbReference type="PANTHER" id="PTHR48054:SF82">
    <property type="entry name" value="LRR RECEPTOR-LIKE SERINE_THREONINE-PROTEIN KINASE FLS2"/>
    <property type="match status" value="1"/>
</dbReference>
<name>A0A835RYR7_VANPL</name>
<dbReference type="Proteomes" id="UP000639772">
    <property type="component" value="Chromosome 1"/>
</dbReference>
<dbReference type="InterPro" id="IPR052592">
    <property type="entry name" value="LRR-RLK"/>
</dbReference>
<dbReference type="InterPro" id="IPR032675">
    <property type="entry name" value="LRR_dom_sf"/>
</dbReference>
<proteinExistence type="predicted"/>
<dbReference type="Gene3D" id="3.80.10.10">
    <property type="entry name" value="Ribonuclease Inhibitor"/>
    <property type="match status" value="1"/>
</dbReference>
<dbReference type="AlphaFoldDB" id="A0A835RYR7"/>
<sequence>NPIYGSLPGKLFVKCREFSGFVAILGDDLISGEILADNDGKPSALMVLNLSYNQNSGVIPPCIGSLENLVALDLSVNWLSGKLSVGLSGLKRLKYLSLGNSNLSNGIPVEFEQLHVQKKLDLSSN</sequence>
<dbReference type="Pfam" id="PF00560">
    <property type="entry name" value="LRR_1"/>
    <property type="match status" value="2"/>
</dbReference>
<evidence type="ECO:0000313" key="1">
    <source>
        <dbReference type="EMBL" id="KAG0500719.1"/>
    </source>
</evidence>
<organism evidence="1 2">
    <name type="scientific">Vanilla planifolia</name>
    <name type="common">Vanilla</name>
    <dbReference type="NCBI Taxonomy" id="51239"/>
    <lineage>
        <taxon>Eukaryota</taxon>
        <taxon>Viridiplantae</taxon>
        <taxon>Streptophyta</taxon>
        <taxon>Embryophyta</taxon>
        <taxon>Tracheophyta</taxon>
        <taxon>Spermatophyta</taxon>
        <taxon>Magnoliopsida</taxon>
        <taxon>Liliopsida</taxon>
        <taxon>Asparagales</taxon>
        <taxon>Orchidaceae</taxon>
        <taxon>Vanilloideae</taxon>
        <taxon>Vanilleae</taxon>
        <taxon>Vanilla</taxon>
    </lineage>
</organism>
<reference evidence="1 2" key="1">
    <citation type="journal article" date="2020" name="Nat. Food">
        <title>A phased Vanilla planifolia genome enables genetic improvement of flavour and production.</title>
        <authorList>
            <person name="Hasing T."/>
            <person name="Tang H."/>
            <person name="Brym M."/>
            <person name="Khazi F."/>
            <person name="Huang T."/>
            <person name="Chambers A.H."/>
        </authorList>
    </citation>
    <scope>NUCLEOTIDE SEQUENCE [LARGE SCALE GENOMIC DNA]</scope>
    <source>
        <tissue evidence="1">Leaf</tissue>
    </source>
</reference>
<accession>A0A835RYR7</accession>
<feature type="non-terminal residue" evidence="1">
    <location>
        <position position="1"/>
    </location>
</feature>
<protein>
    <submittedName>
        <fullName evidence="1">Uncharacterized protein</fullName>
    </submittedName>
</protein>
<gene>
    <name evidence="1" type="ORF">HPP92_000791</name>
</gene>
<dbReference type="PANTHER" id="PTHR48054">
    <property type="entry name" value="RECEPTOR KINASE-LIKE PROTEIN XA21"/>
    <property type="match status" value="1"/>
</dbReference>
<dbReference type="InterPro" id="IPR001611">
    <property type="entry name" value="Leu-rich_rpt"/>
</dbReference>
<evidence type="ECO:0000313" key="2">
    <source>
        <dbReference type="Proteomes" id="UP000639772"/>
    </source>
</evidence>